<dbReference type="GO" id="GO:0031110">
    <property type="term" value="P:regulation of microtubule polymerization or depolymerization"/>
    <property type="evidence" value="ECO:0007669"/>
    <property type="project" value="InterPro"/>
</dbReference>
<keyword evidence="1" id="KW-0175">Coiled coil</keyword>
<reference evidence="2" key="1">
    <citation type="submission" date="2021-04" db="EMBL/GenBank/DDBJ databases">
        <authorList>
            <consortium name="Molecular Ecology Group"/>
        </authorList>
    </citation>
    <scope>NUCLEOTIDE SEQUENCE</scope>
</reference>
<dbReference type="GO" id="GO:0031175">
    <property type="term" value="P:neuron projection development"/>
    <property type="evidence" value="ECO:0007669"/>
    <property type="project" value="TreeGrafter"/>
</dbReference>
<gene>
    <name evidence="2" type="ORF">CUNI_LOCUS14805</name>
</gene>
<accession>A0A8S3ZIE2</accession>
<dbReference type="AlphaFoldDB" id="A0A8S3ZIE2"/>
<name>A0A8S3ZIE2_9EUPU</name>
<feature type="non-terminal residue" evidence="2">
    <location>
        <position position="265"/>
    </location>
</feature>
<dbReference type="SUPFAM" id="SSF101494">
    <property type="entry name" value="Stathmin"/>
    <property type="match status" value="2"/>
</dbReference>
<dbReference type="GO" id="GO:0043005">
    <property type="term" value="C:neuron projection"/>
    <property type="evidence" value="ECO:0007669"/>
    <property type="project" value="TreeGrafter"/>
</dbReference>
<dbReference type="InterPro" id="IPR036002">
    <property type="entry name" value="Stathmin_sf"/>
</dbReference>
<proteinExistence type="predicted"/>
<protein>
    <recommendedName>
        <fullName evidence="4">Stathmin</fullName>
    </recommendedName>
</protein>
<dbReference type="Pfam" id="PF00836">
    <property type="entry name" value="Stathmin"/>
    <property type="match status" value="1"/>
</dbReference>
<dbReference type="InterPro" id="IPR000956">
    <property type="entry name" value="Stathmin_fam"/>
</dbReference>
<dbReference type="GO" id="GO:0005737">
    <property type="term" value="C:cytoplasm"/>
    <property type="evidence" value="ECO:0007669"/>
    <property type="project" value="TreeGrafter"/>
</dbReference>
<dbReference type="PRINTS" id="PR00345">
    <property type="entry name" value="STATHMIN"/>
</dbReference>
<comment type="caution">
    <text evidence="2">The sequence shown here is derived from an EMBL/GenBank/DDBJ whole genome shotgun (WGS) entry which is preliminary data.</text>
</comment>
<dbReference type="OrthoDB" id="5986631at2759"/>
<evidence type="ECO:0000313" key="2">
    <source>
        <dbReference type="EMBL" id="CAG5129247.1"/>
    </source>
</evidence>
<feature type="coiled-coil region" evidence="1">
    <location>
        <begin position="78"/>
        <end position="174"/>
    </location>
</feature>
<dbReference type="GO" id="GO:0015631">
    <property type="term" value="F:tubulin binding"/>
    <property type="evidence" value="ECO:0007669"/>
    <property type="project" value="TreeGrafter"/>
</dbReference>
<dbReference type="PANTHER" id="PTHR10104">
    <property type="entry name" value="STATHMIN"/>
    <property type="match status" value="1"/>
</dbReference>
<evidence type="ECO:0000313" key="3">
    <source>
        <dbReference type="Proteomes" id="UP000678393"/>
    </source>
</evidence>
<keyword evidence="3" id="KW-1185">Reference proteome</keyword>
<sequence>MASVCNLFSFMCMREPPKKKNVQHRIHPNHQAYDAVVVWNGKENQKAKKNGISFDVILKPATAETMKPPIHFSSLGEVKRRELSQEQIENKLKKAEQRRSLIEQEKKEQLAKEREKVMKVVNKAQNVNEEFSKKTKEKLQRAMEIRRENRENQIKTLQGRLREHSQKVQEVQRAGEEMVRSFEAKSEMKLSQKMEVYEENRQSQLKSMLAKLQEHAYHIDEVCQSGENRGSTTDDLQEQLIQKMENALRNREEQLRALQERLAEH</sequence>
<dbReference type="EMBL" id="CAJHNH020003413">
    <property type="protein sequence ID" value="CAG5129247.1"/>
    <property type="molecule type" value="Genomic_DNA"/>
</dbReference>
<dbReference type="Proteomes" id="UP000678393">
    <property type="component" value="Unassembled WGS sequence"/>
</dbReference>
<dbReference type="Gene3D" id="6.10.280.30">
    <property type="match status" value="1"/>
</dbReference>
<dbReference type="GO" id="GO:0007019">
    <property type="term" value="P:microtubule depolymerization"/>
    <property type="evidence" value="ECO:0007669"/>
    <property type="project" value="TreeGrafter"/>
</dbReference>
<dbReference type="PANTHER" id="PTHR10104:SF1">
    <property type="entry name" value="STATHMIN, ISOFORM D"/>
    <property type="match status" value="1"/>
</dbReference>
<dbReference type="PROSITE" id="PS51663">
    <property type="entry name" value="STATHMIN_3"/>
    <property type="match status" value="1"/>
</dbReference>
<feature type="coiled-coil region" evidence="1">
    <location>
        <begin position="237"/>
        <end position="264"/>
    </location>
</feature>
<evidence type="ECO:0000256" key="1">
    <source>
        <dbReference type="SAM" id="Coils"/>
    </source>
</evidence>
<evidence type="ECO:0008006" key="4">
    <source>
        <dbReference type="Google" id="ProtNLM"/>
    </source>
</evidence>
<organism evidence="2 3">
    <name type="scientific">Candidula unifasciata</name>
    <dbReference type="NCBI Taxonomy" id="100452"/>
    <lineage>
        <taxon>Eukaryota</taxon>
        <taxon>Metazoa</taxon>
        <taxon>Spiralia</taxon>
        <taxon>Lophotrochozoa</taxon>
        <taxon>Mollusca</taxon>
        <taxon>Gastropoda</taxon>
        <taxon>Heterobranchia</taxon>
        <taxon>Euthyneura</taxon>
        <taxon>Panpulmonata</taxon>
        <taxon>Eupulmonata</taxon>
        <taxon>Stylommatophora</taxon>
        <taxon>Helicina</taxon>
        <taxon>Helicoidea</taxon>
        <taxon>Geomitridae</taxon>
        <taxon>Candidula</taxon>
    </lineage>
</organism>